<sequence length="69" mass="8061">MNCCSELTNKYDGKSVKDIPELQSKLEELDTDYKNWITIFKCSVCSQIWIEKYKSTGHGDVPEVYKHNE</sequence>
<accession>D4ZDZ3</accession>
<protein>
    <submittedName>
        <fullName evidence="1">Uncharacterized protein</fullName>
    </submittedName>
</protein>
<dbReference type="AlphaFoldDB" id="D4ZDZ3"/>
<proteinExistence type="predicted"/>
<reference evidence="2" key="1">
    <citation type="journal article" date="2010" name="Mol. Biosyst.">
        <title>Complete genome sequence and comparative analysis of Shewanella violacea, a psychrophilic and piezophilic bacterium from deep sea floor sediments.</title>
        <authorList>
            <person name="Aono E."/>
            <person name="Baba T."/>
            <person name="Ara T."/>
            <person name="Nishi T."/>
            <person name="Nakamichi T."/>
            <person name="Inamoto E."/>
            <person name="Toyonaga H."/>
            <person name="Hasegawa M."/>
            <person name="Takai Y."/>
            <person name="Okumura Y."/>
            <person name="Baba M."/>
            <person name="Tomita M."/>
            <person name="Kato C."/>
            <person name="Oshima T."/>
            <person name="Nakasone K."/>
            <person name="Mori H."/>
        </authorList>
    </citation>
    <scope>NUCLEOTIDE SEQUENCE [LARGE SCALE GENOMIC DNA]</scope>
    <source>
        <strain evidence="2">JCM 10179 / CIP 106290 / LMG 19151 / DSS12</strain>
    </source>
</reference>
<dbReference type="EMBL" id="AP011177">
    <property type="protein sequence ID" value="BAJ04054.1"/>
    <property type="molecule type" value="Genomic_DNA"/>
</dbReference>
<gene>
    <name evidence="1" type="ordered locus">SVI_4083</name>
</gene>
<dbReference type="HOGENOM" id="CLU_2773604_0_0_6"/>
<name>D4ZDZ3_SHEVD</name>
<dbReference type="STRING" id="637905.SVI_4083"/>
<organism evidence="1 2">
    <name type="scientific">Shewanella violacea (strain JCM 10179 / CIP 106290 / LMG 19151 / DSS12)</name>
    <dbReference type="NCBI Taxonomy" id="637905"/>
    <lineage>
        <taxon>Bacteria</taxon>
        <taxon>Pseudomonadati</taxon>
        <taxon>Pseudomonadota</taxon>
        <taxon>Gammaproteobacteria</taxon>
        <taxon>Alteromonadales</taxon>
        <taxon>Shewanellaceae</taxon>
        <taxon>Shewanella</taxon>
    </lineage>
</organism>
<dbReference type="OrthoDB" id="8780249at2"/>
<evidence type="ECO:0000313" key="1">
    <source>
        <dbReference type="EMBL" id="BAJ04054.1"/>
    </source>
</evidence>
<dbReference type="Proteomes" id="UP000002350">
    <property type="component" value="Chromosome"/>
</dbReference>
<evidence type="ECO:0000313" key="2">
    <source>
        <dbReference type="Proteomes" id="UP000002350"/>
    </source>
</evidence>
<dbReference type="RefSeq" id="WP_013053345.1">
    <property type="nucleotide sequence ID" value="NC_014012.1"/>
</dbReference>
<dbReference type="KEGG" id="svo:SVI_4083"/>
<keyword evidence="2" id="KW-1185">Reference proteome</keyword>